<keyword evidence="1" id="KW-0472">Membrane</keyword>
<dbReference type="PANTHER" id="PTHR35733:SF1">
    <property type="entry name" value="OS02G0307800 PROTEIN"/>
    <property type="match status" value="1"/>
</dbReference>
<evidence type="ECO:0008006" key="4">
    <source>
        <dbReference type="Google" id="ProtNLM"/>
    </source>
</evidence>
<dbReference type="OrthoDB" id="5296at2759"/>
<feature type="transmembrane region" description="Helical" evidence="1">
    <location>
        <begin position="95"/>
        <end position="114"/>
    </location>
</feature>
<evidence type="ECO:0000256" key="1">
    <source>
        <dbReference type="SAM" id="Phobius"/>
    </source>
</evidence>
<evidence type="ECO:0000313" key="3">
    <source>
        <dbReference type="Proteomes" id="UP000230069"/>
    </source>
</evidence>
<gene>
    <name evidence="2" type="ORF">AQUCO_05100063v1</name>
</gene>
<dbReference type="PANTHER" id="PTHR35733">
    <property type="entry name" value="OS02G0307800 PROTEIN"/>
    <property type="match status" value="1"/>
</dbReference>
<dbReference type="AlphaFoldDB" id="A0A2G5CIY5"/>
<dbReference type="EMBL" id="KZ305068">
    <property type="protein sequence ID" value="PIA31272.1"/>
    <property type="molecule type" value="Genomic_DNA"/>
</dbReference>
<name>A0A2G5CIY5_AQUCA</name>
<keyword evidence="1" id="KW-1133">Transmembrane helix</keyword>
<dbReference type="Proteomes" id="UP000230069">
    <property type="component" value="Unassembled WGS sequence"/>
</dbReference>
<keyword evidence="1" id="KW-0812">Transmembrane</keyword>
<evidence type="ECO:0000313" key="2">
    <source>
        <dbReference type="EMBL" id="PIA31272.1"/>
    </source>
</evidence>
<keyword evidence="3" id="KW-1185">Reference proteome</keyword>
<sequence>MLHSHFFLSPKFSLTLSSSSYYFPIKQTPILVSLQPHIQTRLKTCFAQRTDTESTTITSPITSSITTTTTPPLEDGPIELPPSSSSIFATTDDPTSLQIATSVLLTGAISVFLFRSLRRRAKRAKELKFRSSGAKSIKEEALDSLKSMKLADDPATPPSPIQALLGGIAAGAITLILYKFATTVEAGLNRQVISDNFSVRQITITIR</sequence>
<dbReference type="Pfam" id="PF11282">
    <property type="entry name" value="DUF3082"/>
    <property type="match status" value="1"/>
</dbReference>
<organism evidence="2 3">
    <name type="scientific">Aquilegia coerulea</name>
    <name type="common">Rocky mountain columbine</name>
    <dbReference type="NCBI Taxonomy" id="218851"/>
    <lineage>
        <taxon>Eukaryota</taxon>
        <taxon>Viridiplantae</taxon>
        <taxon>Streptophyta</taxon>
        <taxon>Embryophyta</taxon>
        <taxon>Tracheophyta</taxon>
        <taxon>Spermatophyta</taxon>
        <taxon>Magnoliopsida</taxon>
        <taxon>Ranunculales</taxon>
        <taxon>Ranunculaceae</taxon>
        <taxon>Thalictroideae</taxon>
        <taxon>Aquilegia</taxon>
    </lineage>
</organism>
<proteinExistence type="predicted"/>
<reference evidence="2 3" key="1">
    <citation type="submission" date="2017-09" db="EMBL/GenBank/DDBJ databases">
        <title>WGS assembly of Aquilegia coerulea Goldsmith.</title>
        <authorList>
            <person name="Hodges S."/>
            <person name="Kramer E."/>
            <person name="Nordborg M."/>
            <person name="Tomkins J."/>
            <person name="Borevitz J."/>
            <person name="Derieg N."/>
            <person name="Yan J."/>
            <person name="Mihaltcheva S."/>
            <person name="Hayes R.D."/>
            <person name="Rokhsar D."/>
        </authorList>
    </citation>
    <scope>NUCLEOTIDE SEQUENCE [LARGE SCALE GENOMIC DNA]</scope>
    <source>
        <strain evidence="3">cv. Goldsmith</strain>
    </source>
</reference>
<dbReference type="GO" id="GO:0009535">
    <property type="term" value="C:chloroplast thylakoid membrane"/>
    <property type="evidence" value="ECO:0007669"/>
    <property type="project" value="TreeGrafter"/>
</dbReference>
<protein>
    <recommendedName>
        <fullName evidence="4">Transmembrane protein</fullName>
    </recommendedName>
</protein>
<dbReference type="InterPro" id="IPR021434">
    <property type="entry name" value="DUF3082"/>
</dbReference>
<accession>A0A2G5CIY5</accession>